<organism evidence="8 9">
    <name type="scientific">Geranomyces variabilis</name>
    <dbReference type="NCBI Taxonomy" id="109894"/>
    <lineage>
        <taxon>Eukaryota</taxon>
        <taxon>Fungi</taxon>
        <taxon>Fungi incertae sedis</taxon>
        <taxon>Chytridiomycota</taxon>
        <taxon>Chytridiomycota incertae sedis</taxon>
        <taxon>Chytridiomycetes</taxon>
        <taxon>Spizellomycetales</taxon>
        <taxon>Powellomycetaceae</taxon>
        <taxon>Geranomyces</taxon>
    </lineage>
</organism>
<evidence type="ECO:0000256" key="2">
    <source>
        <dbReference type="ARBA" id="ARBA00005466"/>
    </source>
</evidence>
<evidence type="ECO:0000256" key="1">
    <source>
        <dbReference type="ARBA" id="ARBA00001974"/>
    </source>
</evidence>
<keyword evidence="9" id="KW-1185">Reference proteome</keyword>
<evidence type="ECO:0000313" key="8">
    <source>
        <dbReference type="EMBL" id="KAJ3178022.1"/>
    </source>
</evidence>
<evidence type="ECO:0000256" key="4">
    <source>
        <dbReference type="ARBA" id="ARBA00022827"/>
    </source>
</evidence>
<dbReference type="Proteomes" id="UP001212152">
    <property type="component" value="Unassembled WGS sequence"/>
</dbReference>
<dbReference type="InterPro" id="IPR016169">
    <property type="entry name" value="FAD-bd_PCMH_sub2"/>
</dbReference>
<evidence type="ECO:0000313" key="9">
    <source>
        <dbReference type="Proteomes" id="UP001212152"/>
    </source>
</evidence>
<dbReference type="SUPFAM" id="SSF56176">
    <property type="entry name" value="FAD-binding/transporter-associated domain-like"/>
    <property type="match status" value="1"/>
</dbReference>
<feature type="domain" description="FAD-binding PCMH-type" evidence="7">
    <location>
        <begin position="70"/>
        <end position="244"/>
    </location>
</feature>
<dbReference type="InterPro" id="IPR012951">
    <property type="entry name" value="BBE"/>
</dbReference>
<keyword evidence="3" id="KW-0285">Flavoprotein</keyword>
<dbReference type="AlphaFoldDB" id="A0AAD5XQ69"/>
<feature type="chain" id="PRO_5042246592" description="FAD-binding PCMH-type domain-containing protein" evidence="6">
    <location>
        <begin position="30"/>
        <end position="514"/>
    </location>
</feature>
<evidence type="ECO:0000256" key="3">
    <source>
        <dbReference type="ARBA" id="ARBA00022630"/>
    </source>
</evidence>
<keyword evidence="4" id="KW-0274">FAD</keyword>
<evidence type="ECO:0000256" key="5">
    <source>
        <dbReference type="ARBA" id="ARBA00023002"/>
    </source>
</evidence>
<dbReference type="EMBL" id="JADGJQ010000029">
    <property type="protein sequence ID" value="KAJ3178022.1"/>
    <property type="molecule type" value="Genomic_DNA"/>
</dbReference>
<dbReference type="GO" id="GO:0016491">
    <property type="term" value="F:oxidoreductase activity"/>
    <property type="evidence" value="ECO:0007669"/>
    <property type="project" value="UniProtKB-KW"/>
</dbReference>
<gene>
    <name evidence="8" type="ORF">HDU87_003799</name>
</gene>
<keyword evidence="5" id="KW-0560">Oxidoreductase</keyword>
<evidence type="ECO:0000259" key="7">
    <source>
        <dbReference type="PROSITE" id="PS51387"/>
    </source>
</evidence>
<dbReference type="PROSITE" id="PS51387">
    <property type="entry name" value="FAD_PCMH"/>
    <property type="match status" value="1"/>
</dbReference>
<sequence>MLFNAIPISVVATALTLTYLASPPTLVTAAPNATPILPCLQAIPAAGGAQLLTPSDKAFPQALLGADYRFTFKPVAIYTPASVDQISKAVRCAAAAGVAVAPRSGGHSYEGYSQGGLSGSLMIDLSKFASVTVDASTNTAVVGPGIRLAPLYYKLWEAGQYVFPGGTCPTVGFGGLTLGGGYGMTGRMFGLALDQVVEMTIVTADGTVDTVSATQNPDLFFALRGAGGGSYGIVTAFKIKLQRVAAKVTSFSYSWDSGKAAQVMAAYSAWGASNPSTKVTTELNWDSSGSVEIDGTYLGPKADIPGLMKVLTDISGAPSDKDVRESTYIDSALRWTWTGETDPSTMQDPVPQDARYMKGSSILYSKPISKATIAVMAKHLAKKPAGATAAYAITDLWGGKVNAVAANATAFARRNNLFGIELVVEWGDYQSAPGKPDCAACLDWIKQFLLDLVAQYRAEYGTQLVPAYQNYIDKNLPDWQHAYYGDNWAKLVAIKGKTDPENVFRFPQSIPVKV</sequence>
<dbReference type="Gene3D" id="3.40.462.20">
    <property type="match status" value="1"/>
</dbReference>
<dbReference type="PANTHER" id="PTHR42973:SF39">
    <property type="entry name" value="FAD-BINDING PCMH-TYPE DOMAIN-CONTAINING PROTEIN"/>
    <property type="match status" value="1"/>
</dbReference>
<dbReference type="InterPro" id="IPR050416">
    <property type="entry name" value="FAD-linked_Oxidoreductase"/>
</dbReference>
<comment type="similarity">
    <text evidence="2">Belongs to the oxygen-dependent FAD-linked oxidoreductase family.</text>
</comment>
<keyword evidence="6" id="KW-0732">Signal</keyword>
<dbReference type="Pfam" id="PF01565">
    <property type="entry name" value="FAD_binding_4"/>
    <property type="match status" value="1"/>
</dbReference>
<dbReference type="InterPro" id="IPR036318">
    <property type="entry name" value="FAD-bd_PCMH-like_sf"/>
</dbReference>
<dbReference type="InterPro" id="IPR006094">
    <property type="entry name" value="Oxid_FAD_bind_N"/>
</dbReference>
<dbReference type="Pfam" id="PF08031">
    <property type="entry name" value="BBE"/>
    <property type="match status" value="1"/>
</dbReference>
<dbReference type="GO" id="GO:0071949">
    <property type="term" value="F:FAD binding"/>
    <property type="evidence" value="ECO:0007669"/>
    <property type="project" value="InterPro"/>
</dbReference>
<dbReference type="InterPro" id="IPR016166">
    <property type="entry name" value="FAD-bd_PCMH"/>
</dbReference>
<evidence type="ECO:0000256" key="6">
    <source>
        <dbReference type="SAM" id="SignalP"/>
    </source>
</evidence>
<comment type="cofactor">
    <cofactor evidence="1">
        <name>FAD</name>
        <dbReference type="ChEBI" id="CHEBI:57692"/>
    </cofactor>
</comment>
<dbReference type="Gene3D" id="3.30.465.10">
    <property type="match status" value="1"/>
</dbReference>
<accession>A0AAD5XQ69</accession>
<protein>
    <recommendedName>
        <fullName evidence="7">FAD-binding PCMH-type domain-containing protein</fullName>
    </recommendedName>
</protein>
<name>A0AAD5XQ69_9FUNG</name>
<proteinExistence type="inferred from homology"/>
<dbReference type="PANTHER" id="PTHR42973">
    <property type="entry name" value="BINDING OXIDOREDUCTASE, PUTATIVE (AFU_ORTHOLOGUE AFUA_1G17690)-RELATED"/>
    <property type="match status" value="1"/>
</dbReference>
<feature type="signal peptide" evidence="6">
    <location>
        <begin position="1"/>
        <end position="29"/>
    </location>
</feature>
<comment type="caution">
    <text evidence="8">The sequence shown here is derived from an EMBL/GenBank/DDBJ whole genome shotgun (WGS) entry which is preliminary data.</text>
</comment>
<reference evidence="8" key="1">
    <citation type="submission" date="2020-05" db="EMBL/GenBank/DDBJ databases">
        <title>Phylogenomic resolution of chytrid fungi.</title>
        <authorList>
            <person name="Stajich J.E."/>
            <person name="Amses K."/>
            <person name="Simmons R."/>
            <person name="Seto K."/>
            <person name="Myers J."/>
            <person name="Bonds A."/>
            <person name="Quandt C.A."/>
            <person name="Barry K."/>
            <person name="Liu P."/>
            <person name="Grigoriev I."/>
            <person name="Longcore J.E."/>
            <person name="James T.Y."/>
        </authorList>
    </citation>
    <scope>NUCLEOTIDE SEQUENCE</scope>
    <source>
        <strain evidence="8">JEL0379</strain>
    </source>
</reference>